<dbReference type="Pfam" id="PF00550">
    <property type="entry name" value="PP-binding"/>
    <property type="match status" value="1"/>
</dbReference>
<dbReference type="InterPro" id="IPR000873">
    <property type="entry name" value="AMP-dep_synth/lig_dom"/>
</dbReference>
<dbReference type="KEGG" id="stcm:SCMC78_23320"/>
<dbReference type="SUPFAM" id="SSF56801">
    <property type="entry name" value="Acetyl-CoA synthetase-like"/>
    <property type="match status" value="1"/>
</dbReference>
<dbReference type="GO" id="GO:0005829">
    <property type="term" value="C:cytosol"/>
    <property type="evidence" value="ECO:0007669"/>
    <property type="project" value="TreeGrafter"/>
</dbReference>
<name>A0AB33KLQ0_9ACTN</name>
<dbReference type="GO" id="GO:0044550">
    <property type="term" value="P:secondary metabolite biosynthetic process"/>
    <property type="evidence" value="ECO:0007669"/>
    <property type="project" value="TreeGrafter"/>
</dbReference>
<feature type="domain" description="Carrier" evidence="2">
    <location>
        <begin position="804"/>
        <end position="879"/>
    </location>
</feature>
<dbReference type="InterPro" id="IPR036736">
    <property type="entry name" value="ACP-like_sf"/>
</dbReference>
<dbReference type="SUPFAM" id="SSF47336">
    <property type="entry name" value="ACP-like"/>
    <property type="match status" value="1"/>
</dbReference>
<dbReference type="CDD" id="cd17643">
    <property type="entry name" value="A_NRPS_Cytc1-like"/>
    <property type="match status" value="1"/>
</dbReference>
<dbReference type="EMBL" id="AP035884">
    <property type="protein sequence ID" value="BFP52525.1"/>
    <property type="molecule type" value="Genomic_DNA"/>
</dbReference>
<organism evidence="3">
    <name type="scientific">Streptomyces sp. CMC78</name>
    <dbReference type="NCBI Taxonomy" id="3231512"/>
    <lineage>
        <taxon>Bacteria</taxon>
        <taxon>Bacillati</taxon>
        <taxon>Actinomycetota</taxon>
        <taxon>Actinomycetes</taxon>
        <taxon>Kitasatosporales</taxon>
        <taxon>Streptomycetaceae</taxon>
        <taxon>Streptomyces</taxon>
    </lineage>
</organism>
<dbReference type="Pfam" id="PF00501">
    <property type="entry name" value="AMP-binding"/>
    <property type="match status" value="1"/>
</dbReference>
<gene>
    <name evidence="3" type="ORF">SCMC78_23320</name>
</gene>
<dbReference type="Gene3D" id="1.10.1200.10">
    <property type="entry name" value="ACP-like"/>
    <property type="match status" value="1"/>
</dbReference>
<dbReference type="PROSITE" id="PS50075">
    <property type="entry name" value="CARRIER"/>
    <property type="match status" value="1"/>
</dbReference>
<evidence type="ECO:0000259" key="2">
    <source>
        <dbReference type="PROSITE" id="PS50075"/>
    </source>
</evidence>
<dbReference type="Gene3D" id="3.40.50.12780">
    <property type="entry name" value="N-terminal domain of ligase-like"/>
    <property type="match status" value="1"/>
</dbReference>
<reference evidence="3" key="1">
    <citation type="submission" date="2024-07" db="EMBL/GenBank/DDBJ databases">
        <title>Complete genome sequences of cellulolytic bacteria, Kitasatospora sp. CMC57 and Streptomyces sp. CMC78, isolated from Japanese agricultural soil.</title>
        <authorList>
            <person name="Hashimoto T."/>
            <person name="Ito M."/>
            <person name="Iwamoto M."/>
            <person name="Fukahori D."/>
            <person name="Shoda T."/>
            <person name="Sakoda M."/>
            <person name="Morohoshi T."/>
            <person name="Mitsuboshi M."/>
            <person name="Nishizawa T."/>
        </authorList>
    </citation>
    <scope>NUCLEOTIDE SEQUENCE</scope>
    <source>
        <strain evidence="3">CMC78</strain>
    </source>
</reference>
<sequence>MPPAQHTLTVSLPPTVTDTALAAVLAAAAELWWPGGRHPRLWSETVPGPAGSDAAARRRTAEARRPVAPGHRLRAVLLRYADGRWEEAAATDCDLVLTADASALDARSLRLVARVLRGELAADGVTPLDGPLAPDLRLDEETRRLAAALAVTVGRYTGEPSVRVTVPVPAMDRPPYALGALDGYAVFAADLSPGRTVAELLATDPVAQGQDQWPLLAPAQGAEPPALRLTAGTGAGPATLPTGPDALPVPAHQVEHVRRQLLDSPPSTPLQCLDPLTRAESAEVLALGATPKAPAPLRIDEVFAAQVAARPDAPALTAGSTTLSYAELDARAEALADGLYAHGVRPGDLVGLCLPRSADLVAAMLAVLKADAVHVPLDPEHPADRRERTARDAGVRLTVEDPALLTGHPPRPAVERRKAADAPAYVIHTSGSTGRPKGVVVPHANVTALVDAVHDDFGLSPDDTWTCFHSAAFDFSVWEIWGALLTGGRLVVVDHWTTRSPMEFHALLVRERVSVLSQTPSAFTQLAAAGRGAPDTVDLRLVVLGGEPLDARPLLDWFDRHPEDRCRLVNMYGITETTVHVTAATVTRREALAGSRSVGRALPGWSVRVVDAYGRPVPPGVPGEIQVGGAGVALGYLNRPALTAERFVPDPLDPAGRRLYRSGDLGRLLPDGTLEHLGRIDDQVKVRGFRIEPGEIRHVLLEDPAVSAAAVTVTGGEDGDAAAVRIDAYVVPAPGPGEGPGPVRERAARLLPAHMVPATVTFLPALPLTANGKLDPARLPEPGTRRDPVPAPALALASAPHTASHEAGPAAALAAIWRDVLGVDAVGPDDDFWDLGGNSLYAIRIGTLARERGLPEVPLRQLYLTPTLGALSEALALDS</sequence>
<dbReference type="GO" id="GO:0043041">
    <property type="term" value="P:amino acid activation for nonribosomal peptide biosynthetic process"/>
    <property type="evidence" value="ECO:0007669"/>
    <property type="project" value="TreeGrafter"/>
</dbReference>
<dbReference type="Pfam" id="PF13193">
    <property type="entry name" value="AMP-binding_C"/>
    <property type="match status" value="1"/>
</dbReference>
<dbReference type="FunFam" id="3.40.50.12780:FF:000012">
    <property type="entry name" value="Non-ribosomal peptide synthetase"/>
    <property type="match status" value="1"/>
</dbReference>
<protein>
    <recommendedName>
        <fullName evidence="2">Carrier domain-containing protein</fullName>
    </recommendedName>
</protein>
<dbReference type="InterPro" id="IPR042099">
    <property type="entry name" value="ANL_N_sf"/>
</dbReference>
<feature type="compositionally biased region" description="Basic and acidic residues" evidence="1">
    <location>
        <begin position="55"/>
        <end position="65"/>
    </location>
</feature>
<dbReference type="GO" id="GO:0031177">
    <property type="term" value="F:phosphopantetheine binding"/>
    <property type="evidence" value="ECO:0007669"/>
    <property type="project" value="TreeGrafter"/>
</dbReference>
<evidence type="ECO:0000313" key="3">
    <source>
        <dbReference type="EMBL" id="BFP52525.1"/>
    </source>
</evidence>
<dbReference type="Gene3D" id="3.30.300.30">
    <property type="match status" value="1"/>
</dbReference>
<proteinExistence type="predicted"/>
<dbReference type="NCBIfam" id="TIGR01733">
    <property type="entry name" value="AA-adenyl-dom"/>
    <property type="match status" value="1"/>
</dbReference>
<feature type="region of interest" description="Disordered" evidence="1">
    <location>
        <begin position="43"/>
        <end position="65"/>
    </location>
</feature>
<dbReference type="InterPro" id="IPR020845">
    <property type="entry name" value="AMP-binding_CS"/>
</dbReference>
<evidence type="ECO:0000256" key="1">
    <source>
        <dbReference type="SAM" id="MobiDB-lite"/>
    </source>
</evidence>
<dbReference type="PROSITE" id="PS00455">
    <property type="entry name" value="AMP_BINDING"/>
    <property type="match status" value="1"/>
</dbReference>
<dbReference type="RefSeq" id="WP_408053662.1">
    <property type="nucleotide sequence ID" value="NZ_AP035884.1"/>
</dbReference>
<dbReference type="InterPro" id="IPR009081">
    <property type="entry name" value="PP-bd_ACP"/>
</dbReference>
<dbReference type="InterPro" id="IPR045851">
    <property type="entry name" value="AMP-bd_C_sf"/>
</dbReference>
<dbReference type="InterPro" id="IPR010071">
    <property type="entry name" value="AA_adenyl_dom"/>
</dbReference>
<dbReference type="AlphaFoldDB" id="A0AB33KLQ0"/>
<accession>A0AB33KLQ0</accession>
<dbReference type="FunFam" id="3.40.50.980:FF:000002">
    <property type="entry name" value="Enterobactin synthetase component F"/>
    <property type="match status" value="1"/>
</dbReference>
<dbReference type="PANTHER" id="PTHR45527">
    <property type="entry name" value="NONRIBOSOMAL PEPTIDE SYNTHETASE"/>
    <property type="match status" value="1"/>
</dbReference>
<dbReference type="PANTHER" id="PTHR45527:SF1">
    <property type="entry name" value="FATTY ACID SYNTHASE"/>
    <property type="match status" value="1"/>
</dbReference>
<dbReference type="InterPro" id="IPR025110">
    <property type="entry name" value="AMP-bd_C"/>
</dbReference>